<name>A0AAW0F4P2_9TRYP</name>
<feature type="region of interest" description="Disordered" evidence="2">
    <location>
        <begin position="136"/>
        <end position="255"/>
    </location>
</feature>
<accession>A0AAW0F4P2</accession>
<keyword evidence="1" id="KW-0175">Coiled coil</keyword>
<reference evidence="3 4" key="1">
    <citation type="journal article" date="2021" name="MBio">
        <title>A New Model Trypanosomatid, Novymonas esmeraldas: Genomic Perception of Its 'Candidatus Pandoraea novymonadis' Endosymbiont.</title>
        <authorList>
            <person name="Zakharova A."/>
            <person name="Saura A."/>
            <person name="Butenko A."/>
            <person name="Podesvova L."/>
            <person name="Warmusova S."/>
            <person name="Kostygov A.Y."/>
            <person name="Nenarokova A."/>
            <person name="Lukes J."/>
            <person name="Opperdoes F.R."/>
            <person name="Yurchenko V."/>
        </authorList>
    </citation>
    <scope>NUCLEOTIDE SEQUENCE [LARGE SCALE GENOMIC DNA]</scope>
    <source>
        <strain evidence="3 4">E262AT.01</strain>
    </source>
</reference>
<proteinExistence type="predicted"/>
<feature type="compositionally biased region" description="Low complexity" evidence="2">
    <location>
        <begin position="224"/>
        <end position="234"/>
    </location>
</feature>
<evidence type="ECO:0000256" key="2">
    <source>
        <dbReference type="SAM" id="MobiDB-lite"/>
    </source>
</evidence>
<feature type="compositionally biased region" description="Pro residues" evidence="2">
    <location>
        <begin position="246"/>
        <end position="255"/>
    </location>
</feature>
<gene>
    <name evidence="3" type="ORF">NESM_000067900</name>
</gene>
<evidence type="ECO:0000313" key="3">
    <source>
        <dbReference type="EMBL" id="KAK7200172.1"/>
    </source>
</evidence>
<feature type="compositionally biased region" description="Basic and acidic residues" evidence="2">
    <location>
        <begin position="187"/>
        <end position="196"/>
    </location>
</feature>
<dbReference type="Proteomes" id="UP001430356">
    <property type="component" value="Unassembled WGS sequence"/>
</dbReference>
<feature type="compositionally biased region" description="Low complexity" evidence="2">
    <location>
        <begin position="151"/>
        <end position="178"/>
    </location>
</feature>
<evidence type="ECO:0000313" key="4">
    <source>
        <dbReference type="Proteomes" id="UP001430356"/>
    </source>
</evidence>
<dbReference type="AlphaFoldDB" id="A0AAW0F4P2"/>
<protein>
    <submittedName>
        <fullName evidence="3">Uncharacterized protein</fullName>
    </submittedName>
</protein>
<comment type="caution">
    <text evidence="3">The sequence shown here is derived from an EMBL/GenBank/DDBJ whole genome shotgun (WGS) entry which is preliminary data.</text>
</comment>
<feature type="coiled-coil region" evidence="1">
    <location>
        <begin position="10"/>
        <end position="44"/>
    </location>
</feature>
<evidence type="ECO:0000256" key="1">
    <source>
        <dbReference type="SAM" id="Coils"/>
    </source>
</evidence>
<dbReference type="EMBL" id="JAECZO010000004">
    <property type="protein sequence ID" value="KAK7200172.1"/>
    <property type="molecule type" value="Genomic_DNA"/>
</dbReference>
<keyword evidence="4" id="KW-1185">Reference proteome</keyword>
<organism evidence="3 4">
    <name type="scientific">Novymonas esmeraldas</name>
    <dbReference type="NCBI Taxonomy" id="1808958"/>
    <lineage>
        <taxon>Eukaryota</taxon>
        <taxon>Discoba</taxon>
        <taxon>Euglenozoa</taxon>
        <taxon>Kinetoplastea</taxon>
        <taxon>Metakinetoplastina</taxon>
        <taxon>Trypanosomatida</taxon>
        <taxon>Trypanosomatidae</taxon>
        <taxon>Novymonas</taxon>
    </lineage>
</organism>
<sequence>MSAHSEEYWRRQLAQTEAEYEQMIAGLRDEVERQQRRCSDLMHERAMLRATAAADIRDYCQQYVAKQQQQQQSRPVTARVQTAVKKDADAVPLSALLAFLREYSHGLLQLPDSHRKRARPDGPLHPLHHRLRQRMLEHHRRGGRESDDADAWYAGDYGDSSGTTPPATPSLSSSLSPTWPAVSPRFVDGEGPRESRAPATATGSSDKDGPASSRVGGAKLARDAAVPMGMASAAAGGGRHVMAPSPSAPSAPPPR</sequence>